<dbReference type="InterPro" id="IPR024766">
    <property type="entry name" value="Znf_RING_H2"/>
</dbReference>
<feature type="transmembrane region" description="Helical" evidence="18">
    <location>
        <begin position="138"/>
        <end position="160"/>
    </location>
</feature>
<comment type="catalytic activity">
    <reaction evidence="1">
        <text>S-ubiquitinyl-[E2 ubiquitin-conjugating enzyme]-L-cysteine + [acceptor protein]-L-lysine = [E2 ubiquitin-conjugating enzyme]-L-cysteine + N(6)-ubiquitinyl-[acceptor protein]-L-lysine.</text>
        <dbReference type="EC" id="2.3.2.27"/>
    </reaction>
</comment>
<reference evidence="20 21" key="1">
    <citation type="submission" date="2024-01" db="EMBL/GenBank/DDBJ databases">
        <authorList>
            <person name="Allen C."/>
            <person name="Tagirdzhanova G."/>
        </authorList>
    </citation>
    <scope>NUCLEOTIDE SEQUENCE [LARGE SCALE GENOMIC DNA]</scope>
    <source>
        <strain evidence="20 21">CBS 573.63</strain>
    </source>
</reference>
<proteinExistence type="inferred from homology"/>
<evidence type="ECO:0000256" key="2">
    <source>
        <dbReference type="ARBA" id="ARBA00004477"/>
    </source>
</evidence>
<keyword evidence="9 15" id="KW-0863">Zinc-finger</keyword>
<evidence type="ECO:0000256" key="18">
    <source>
        <dbReference type="SAM" id="Phobius"/>
    </source>
</evidence>
<feature type="compositionally biased region" description="Low complexity" evidence="17">
    <location>
        <begin position="806"/>
        <end position="826"/>
    </location>
</feature>
<evidence type="ECO:0000256" key="3">
    <source>
        <dbReference type="ARBA" id="ARBA00004906"/>
    </source>
</evidence>
<evidence type="ECO:0000313" key="21">
    <source>
        <dbReference type="Proteomes" id="UP001642501"/>
    </source>
</evidence>
<feature type="region of interest" description="Disordered" evidence="17">
    <location>
        <begin position="243"/>
        <end position="263"/>
    </location>
</feature>
<evidence type="ECO:0000256" key="6">
    <source>
        <dbReference type="ARBA" id="ARBA00022679"/>
    </source>
</evidence>
<dbReference type="SMART" id="SM00184">
    <property type="entry name" value="RING"/>
    <property type="match status" value="1"/>
</dbReference>
<evidence type="ECO:0000256" key="14">
    <source>
        <dbReference type="ARBA" id="ARBA00023136"/>
    </source>
</evidence>
<evidence type="ECO:0000256" key="9">
    <source>
        <dbReference type="ARBA" id="ARBA00022771"/>
    </source>
</evidence>
<evidence type="ECO:0000256" key="4">
    <source>
        <dbReference type="ARBA" id="ARBA00010089"/>
    </source>
</evidence>
<dbReference type="Pfam" id="PF25563">
    <property type="entry name" value="TPR_SYVN1_N"/>
    <property type="match status" value="1"/>
</dbReference>
<comment type="subcellular location">
    <subcellularLocation>
        <location evidence="2">Endoplasmic reticulum membrane</location>
        <topology evidence="2">Multi-pass membrane protein</topology>
    </subcellularLocation>
</comment>
<dbReference type="Pfam" id="PF12678">
    <property type="entry name" value="zf-rbx1"/>
    <property type="match status" value="1"/>
</dbReference>
<feature type="compositionally biased region" description="Acidic residues" evidence="17">
    <location>
        <begin position="249"/>
        <end position="263"/>
    </location>
</feature>
<sequence>MRLAWYAGASTALAGAVVLSAFHQRANFYSAMVYLFQSKLCMMILVNLIALVYSSFVYSLQRVFFGRLRAIEVEQLYEKAWFAVTETCLAMTIFRDEIGAYFIIMFVALLTGKVWGWIGEGRIDALEQQPPTNPRLFHTRLIVSLCLSLVYDVWLLYYAVSTVIDQARPDMMVLFLFEFAVLLITSVHTMLRYGITLLDTSIVKRQTQERLQERRRRVREVREEALRRRQEAKAAAEAAAATSQIGGEEALDAAEQEENEPLLEEEDVDEMDIEVAGWEAKGHYILGLDLWTARSFIKRLGAMLKYRQAIKDMNRYNDATEEDLARENTCIICREDMHVWAPNDRARVERTRPKKLPCGHILHLGCLKSWMERQQVCPTCRRSVVIDDASNANRNRDAALFRIGLNIGGAGANVGAAPAPGANGANAPQHPLHPAAPLANGQVPDPAVGAPAPGPAGGANFQPPPPAGNGPGLRIFNFGPLRLGFAQGGARDIQEMAQRLGLPGPVPEANGAPVGAPNGVPNGEPQVAAPRVAHLGAGAGTDFGQQAPRSPFTLNTSTSTASLHLDLQAIERRIEQGILELQVVSAEARTLRAMLLELQHIRTSHNMANLAQATAPTPIPTQPPITETPVSGTEQNTAAISTEQAATGFNEAPTARESATQAPQAADGVAPSTLAAAPDTTQVPLQNLSQRFAWHAQSFGPTHALSQQNTIGQFGNSQLFTLPSSGQAQPCRPAAGTGASAAVPMAPVVNARAIPSGGAELPPNVQIPEGWSLIPLEPSSSAAANMNGNAHAHVSDGGSTWQIVLPGQAGPSNSGGSSALGGSASPDADAQSKALQQSPLVTAEDGQGAAPAPSSSEPPAWGGSAQMYDGFERQENAPAASSSEEAGRDF</sequence>
<keyword evidence="21" id="KW-1185">Reference proteome</keyword>
<feature type="coiled-coil region" evidence="16">
    <location>
        <begin position="204"/>
        <end position="242"/>
    </location>
</feature>
<dbReference type="SUPFAM" id="SSF57850">
    <property type="entry name" value="RING/U-box"/>
    <property type="match status" value="1"/>
</dbReference>
<feature type="region of interest" description="Disordered" evidence="17">
    <location>
        <begin position="649"/>
        <end position="668"/>
    </location>
</feature>
<feature type="region of interest" description="Disordered" evidence="17">
    <location>
        <begin position="421"/>
        <end position="473"/>
    </location>
</feature>
<organism evidence="20 21">
    <name type="scientific">Sporothrix epigloea</name>
    <dbReference type="NCBI Taxonomy" id="1892477"/>
    <lineage>
        <taxon>Eukaryota</taxon>
        <taxon>Fungi</taxon>
        <taxon>Dikarya</taxon>
        <taxon>Ascomycota</taxon>
        <taxon>Pezizomycotina</taxon>
        <taxon>Sordariomycetes</taxon>
        <taxon>Sordariomycetidae</taxon>
        <taxon>Ophiostomatales</taxon>
        <taxon>Ophiostomataceae</taxon>
        <taxon>Sporothrix</taxon>
    </lineage>
</organism>
<evidence type="ECO:0000256" key="17">
    <source>
        <dbReference type="SAM" id="MobiDB-lite"/>
    </source>
</evidence>
<comment type="caution">
    <text evidence="20">The sequence shown here is derived from an EMBL/GenBank/DDBJ whole genome shotgun (WGS) entry which is preliminary data.</text>
</comment>
<feature type="compositionally biased region" description="Low complexity" evidence="17">
    <location>
        <begin position="846"/>
        <end position="865"/>
    </location>
</feature>
<dbReference type="EC" id="2.3.2.27" evidence="5"/>
<dbReference type="PANTHER" id="PTHR22763">
    <property type="entry name" value="RING ZINC FINGER PROTEIN"/>
    <property type="match status" value="1"/>
</dbReference>
<gene>
    <name evidence="20" type="primary">HRD1</name>
    <name evidence="20" type="ORF">SEPCBS57363_003891</name>
</gene>
<dbReference type="EMBL" id="CAWUOM010000066">
    <property type="protein sequence ID" value="CAK7270015.1"/>
    <property type="molecule type" value="Genomic_DNA"/>
</dbReference>
<feature type="transmembrane region" description="Helical" evidence="18">
    <location>
        <begin position="172"/>
        <end position="191"/>
    </location>
</feature>
<evidence type="ECO:0000256" key="5">
    <source>
        <dbReference type="ARBA" id="ARBA00012483"/>
    </source>
</evidence>
<evidence type="ECO:0000256" key="7">
    <source>
        <dbReference type="ARBA" id="ARBA00022692"/>
    </source>
</evidence>
<keyword evidence="14 18" id="KW-0472">Membrane</keyword>
<keyword evidence="8" id="KW-0479">Metal-binding</keyword>
<dbReference type="InterPro" id="IPR001841">
    <property type="entry name" value="Znf_RING"/>
</dbReference>
<evidence type="ECO:0000256" key="12">
    <source>
        <dbReference type="ARBA" id="ARBA00022833"/>
    </source>
</evidence>
<accession>A0ABP0DP17</accession>
<keyword evidence="12" id="KW-0862">Zinc</keyword>
<evidence type="ECO:0000256" key="10">
    <source>
        <dbReference type="ARBA" id="ARBA00022786"/>
    </source>
</evidence>
<feature type="compositionally biased region" description="Low complexity" evidence="17">
    <location>
        <begin position="421"/>
        <end position="451"/>
    </location>
</feature>
<comment type="pathway">
    <text evidence="3">Protein modification; protein ubiquitination.</text>
</comment>
<evidence type="ECO:0000313" key="20">
    <source>
        <dbReference type="EMBL" id="CAK7270015.1"/>
    </source>
</evidence>
<dbReference type="Proteomes" id="UP001642501">
    <property type="component" value="Unassembled WGS sequence"/>
</dbReference>
<feature type="region of interest" description="Disordered" evidence="17">
    <location>
        <begin position="784"/>
        <end position="890"/>
    </location>
</feature>
<evidence type="ECO:0000256" key="15">
    <source>
        <dbReference type="PROSITE-ProRule" id="PRU00175"/>
    </source>
</evidence>
<keyword evidence="16" id="KW-0175">Coiled coil</keyword>
<dbReference type="InterPro" id="IPR057992">
    <property type="entry name" value="TPR_SYVN1_N"/>
</dbReference>
<evidence type="ECO:0000256" key="13">
    <source>
        <dbReference type="ARBA" id="ARBA00022989"/>
    </source>
</evidence>
<evidence type="ECO:0000256" key="11">
    <source>
        <dbReference type="ARBA" id="ARBA00022824"/>
    </source>
</evidence>
<keyword evidence="20" id="KW-0012">Acyltransferase</keyword>
<dbReference type="CDD" id="cd16479">
    <property type="entry name" value="RING-H2_synoviolin"/>
    <property type="match status" value="1"/>
</dbReference>
<evidence type="ECO:0000256" key="16">
    <source>
        <dbReference type="SAM" id="Coils"/>
    </source>
</evidence>
<comment type="similarity">
    <text evidence="4">Belongs to the HRD1 family.</text>
</comment>
<dbReference type="Gene3D" id="3.30.40.10">
    <property type="entry name" value="Zinc/RING finger domain, C3HC4 (zinc finger)"/>
    <property type="match status" value="1"/>
</dbReference>
<keyword evidence="7 18" id="KW-0812">Transmembrane</keyword>
<keyword evidence="13 18" id="KW-1133">Transmembrane helix</keyword>
<feature type="domain" description="RING-type" evidence="19">
    <location>
        <begin position="330"/>
        <end position="381"/>
    </location>
</feature>
<dbReference type="GO" id="GO:0061630">
    <property type="term" value="F:ubiquitin protein ligase activity"/>
    <property type="evidence" value="ECO:0007669"/>
    <property type="project" value="UniProtKB-EC"/>
</dbReference>
<feature type="transmembrane region" description="Helical" evidence="18">
    <location>
        <begin position="98"/>
        <end position="118"/>
    </location>
</feature>
<dbReference type="PANTHER" id="PTHR22763:SF184">
    <property type="entry name" value="E3 UBIQUITIN-PROTEIN LIGASE SYNOVIOLIN"/>
    <property type="match status" value="1"/>
</dbReference>
<dbReference type="PROSITE" id="PS50089">
    <property type="entry name" value="ZF_RING_2"/>
    <property type="match status" value="1"/>
</dbReference>
<dbReference type="InterPro" id="IPR050731">
    <property type="entry name" value="HRD1_E3_ubiq-ligases"/>
</dbReference>
<name>A0ABP0DP17_9PEZI</name>
<evidence type="ECO:0000259" key="19">
    <source>
        <dbReference type="PROSITE" id="PS50089"/>
    </source>
</evidence>
<keyword evidence="10" id="KW-0833">Ubl conjugation pathway</keyword>
<evidence type="ECO:0000256" key="1">
    <source>
        <dbReference type="ARBA" id="ARBA00000900"/>
    </source>
</evidence>
<evidence type="ECO:0000256" key="8">
    <source>
        <dbReference type="ARBA" id="ARBA00022723"/>
    </source>
</evidence>
<keyword evidence="6 20" id="KW-0808">Transferase</keyword>
<dbReference type="InterPro" id="IPR058051">
    <property type="entry name" value="Znf_RING_synoviolin"/>
</dbReference>
<protein>
    <recommendedName>
        <fullName evidence="5">RING-type E3 ubiquitin transferase</fullName>
        <ecNumber evidence="5">2.3.2.27</ecNumber>
    </recommendedName>
</protein>
<keyword evidence="11" id="KW-0256">Endoplasmic reticulum</keyword>
<dbReference type="InterPro" id="IPR013083">
    <property type="entry name" value="Znf_RING/FYVE/PHD"/>
</dbReference>
<feature type="transmembrane region" description="Helical" evidence="18">
    <location>
        <begin position="36"/>
        <end position="60"/>
    </location>
</feature>